<keyword evidence="2" id="KW-0863">Zinc-finger</keyword>
<keyword evidence="6" id="KW-1185">Reference proteome</keyword>
<protein>
    <submittedName>
        <fullName evidence="5">Histone-lysine N-methyltransferase ASHR1</fullName>
    </submittedName>
</protein>
<name>A0ABR2MRH2_9ASPA</name>
<feature type="domain" description="MYND-type" evidence="4">
    <location>
        <begin position="62"/>
        <end position="89"/>
    </location>
</feature>
<evidence type="ECO:0000313" key="5">
    <source>
        <dbReference type="EMBL" id="KAK8966735.1"/>
    </source>
</evidence>
<evidence type="ECO:0000259" key="4">
    <source>
        <dbReference type="Pfam" id="PF01753"/>
    </source>
</evidence>
<dbReference type="InterPro" id="IPR002893">
    <property type="entry name" value="Znf_MYND"/>
</dbReference>
<evidence type="ECO:0000256" key="1">
    <source>
        <dbReference type="ARBA" id="ARBA00022723"/>
    </source>
</evidence>
<dbReference type="EMBL" id="JBBWWR010000005">
    <property type="protein sequence ID" value="KAK8966735.1"/>
    <property type="molecule type" value="Genomic_DNA"/>
</dbReference>
<dbReference type="SUPFAM" id="SSF144232">
    <property type="entry name" value="HIT/MYND zinc finger-like"/>
    <property type="match status" value="1"/>
</dbReference>
<organism evidence="5 6">
    <name type="scientific">Platanthera guangdongensis</name>
    <dbReference type="NCBI Taxonomy" id="2320717"/>
    <lineage>
        <taxon>Eukaryota</taxon>
        <taxon>Viridiplantae</taxon>
        <taxon>Streptophyta</taxon>
        <taxon>Embryophyta</taxon>
        <taxon>Tracheophyta</taxon>
        <taxon>Spermatophyta</taxon>
        <taxon>Magnoliopsida</taxon>
        <taxon>Liliopsida</taxon>
        <taxon>Asparagales</taxon>
        <taxon>Orchidaceae</taxon>
        <taxon>Orchidoideae</taxon>
        <taxon>Orchideae</taxon>
        <taxon>Orchidinae</taxon>
        <taxon>Platanthera</taxon>
    </lineage>
</organism>
<proteinExistence type="predicted"/>
<sequence>MEPLERALSAEGLTLSAIPGKGRGLIADKNFFPGPSPFLWDVVICQEPYASSPSKTSTELRCDGCFASAGLKKCSQCRIAWYCGSACQGKVYLHFTLVVGPFPRPLLSGDALCN</sequence>
<dbReference type="Gene3D" id="6.10.140.2220">
    <property type="match status" value="1"/>
</dbReference>
<dbReference type="Pfam" id="PF01753">
    <property type="entry name" value="zf-MYND"/>
    <property type="match status" value="1"/>
</dbReference>
<gene>
    <name evidence="5" type="primary">ASHR1</name>
    <name evidence="5" type="ORF">KSP40_PGU010522</name>
</gene>
<evidence type="ECO:0000313" key="6">
    <source>
        <dbReference type="Proteomes" id="UP001412067"/>
    </source>
</evidence>
<evidence type="ECO:0000256" key="2">
    <source>
        <dbReference type="ARBA" id="ARBA00022771"/>
    </source>
</evidence>
<accession>A0ABR2MRH2</accession>
<keyword evidence="1" id="KW-0479">Metal-binding</keyword>
<evidence type="ECO:0000256" key="3">
    <source>
        <dbReference type="ARBA" id="ARBA00022833"/>
    </source>
</evidence>
<keyword evidence="3" id="KW-0862">Zinc</keyword>
<comment type="caution">
    <text evidence="5">The sequence shown here is derived from an EMBL/GenBank/DDBJ whole genome shotgun (WGS) entry which is preliminary data.</text>
</comment>
<dbReference type="Proteomes" id="UP001412067">
    <property type="component" value="Unassembled WGS sequence"/>
</dbReference>
<reference evidence="5 6" key="1">
    <citation type="journal article" date="2022" name="Nat. Plants">
        <title>Genomes of leafy and leafless Platanthera orchids illuminate the evolution of mycoheterotrophy.</title>
        <authorList>
            <person name="Li M.H."/>
            <person name="Liu K.W."/>
            <person name="Li Z."/>
            <person name="Lu H.C."/>
            <person name="Ye Q.L."/>
            <person name="Zhang D."/>
            <person name="Wang J.Y."/>
            <person name="Li Y.F."/>
            <person name="Zhong Z.M."/>
            <person name="Liu X."/>
            <person name="Yu X."/>
            <person name="Liu D.K."/>
            <person name="Tu X.D."/>
            <person name="Liu B."/>
            <person name="Hao Y."/>
            <person name="Liao X.Y."/>
            <person name="Jiang Y.T."/>
            <person name="Sun W.H."/>
            <person name="Chen J."/>
            <person name="Chen Y.Q."/>
            <person name="Ai Y."/>
            <person name="Zhai J.W."/>
            <person name="Wu S.S."/>
            <person name="Zhou Z."/>
            <person name="Hsiao Y.Y."/>
            <person name="Wu W.L."/>
            <person name="Chen Y.Y."/>
            <person name="Lin Y.F."/>
            <person name="Hsu J.L."/>
            <person name="Li C.Y."/>
            <person name="Wang Z.W."/>
            <person name="Zhao X."/>
            <person name="Zhong W.Y."/>
            <person name="Ma X.K."/>
            <person name="Ma L."/>
            <person name="Huang J."/>
            <person name="Chen G.Z."/>
            <person name="Huang M.Z."/>
            <person name="Huang L."/>
            <person name="Peng D.H."/>
            <person name="Luo Y.B."/>
            <person name="Zou S.Q."/>
            <person name="Chen S.P."/>
            <person name="Lan S."/>
            <person name="Tsai W.C."/>
            <person name="Van de Peer Y."/>
            <person name="Liu Z.J."/>
        </authorList>
    </citation>
    <scope>NUCLEOTIDE SEQUENCE [LARGE SCALE GENOMIC DNA]</scope>
    <source>
        <strain evidence="5">Lor288</strain>
    </source>
</reference>